<name>A0A8H3WEH6_9PEZI</name>
<reference evidence="2 3" key="1">
    <citation type="submission" date="2019-12" db="EMBL/GenBank/DDBJ databases">
        <title>A genome sequence resource for the geographically widespread anthracnose pathogen Colletotrichum asianum.</title>
        <authorList>
            <person name="Meng Y."/>
        </authorList>
    </citation>
    <scope>NUCLEOTIDE SEQUENCE [LARGE SCALE GENOMIC DNA]</scope>
    <source>
        <strain evidence="2 3">ICMP 18580</strain>
    </source>
</reference>
<proteinExistence type="predicted"/>
<accession>A0A8H3WEH6</accession>
<sequence length="100" mass="11328">GLCGRRWSRPTIRLSSDRLPTGPRPQNQRLPPTTKPPDLIAYILGMDSRSTDNIHSFASTFLCVVRGRRLYCFLVILSYWHSPGYSQLAHGLPESVVYVI</sequence>
<dbReference type="AlphaFoldDB" id="A0A8H3WEH6"/>
<dbReference type="Proteomes" id="UP000434172">
    <property type="component" value="Unassembled WGS sequence"/>
</dbReference>
<dbReference type="EMBL" id="WOWK01000045">
    <property type="protein sequence ID" value="KAF0324276.1"/>
    <property type="molecule type" value="Genomic_DNA"/>
</dbReference>
<evidence type="ECO:0000256" key="1">
    <source>
        <dbReference type="SAM" id="MobiDB-lite"/>
    </source>
</evidence>
<organism evidence="2 3">
    <name type="scientific">Colletotrichum asianum</name>
    <dbReference type="NCBI Taxonomy" id="702518"/>
    <lineage>
        <taxon>Eukaryota</taxon>
        <taxon>Fungi</taxon>
        <taxon>Dikarya</taxon>
        <taxon>Ascomycota</taxon>
        <taxon>Pezizomycotina</taxon>
        <taxon>Sordariomycetes</taxon>
        <taxon>Hypocreomycetidae</taxon>
        <taxon>Glomerellales</taxon>
        <taxon>Glomerellaceae</taxon>
        <taxon>Colletotrichum</taxon>
        <taxon>Colletotrichum gloeosporioides species complex</taxon>
    </lineage>
</organism>
<feature type="region of interest" description="Disordered" evidence="1">
    <location>
        <begin position="1"/>
        <end position="35"/>
    </location>
</feature>
<keyword evidence="3" id="KW-1185">Reference proteome</keyword>
<comment type="caution">
    <text evidence="2">The sequence shown here is derived from an EMBL/GenBank/DDBJ whole genome shotgun (WGS) entry which is preliminary data.</text>
</comment>
<evidence type="ECO:0000313" key="3">
    <source>
        <dbReference type="Proteomes" id="UP000434172"/>
    </source>
</evidence>
<feature type="non-terminal residue" evidence="2">
    <location>
        <position position="100"/>
    </location>
</feature>
<evidence type="ECO:0000313" key="2">
    <source>
        <dbReference type="EMBL" id="KAF0324276.1"/>
    </source>
</evidence>
<protein>
    <submittedName>
        <fullName evidence="2">Uncharacterized protein</fullName>
    </submittedName>
</protein>
<gene>
    <name evidence="2" type="ORF">GQ607_008450</name>
</gene>